<reference evidence="4" key="2">
    <citation type="submission" date="2020-09" db="EMBL/GenBank/DDBJ databases">
        <authorList>
            <person name="Sun Q."/>
            <person name="Kim S."/>
        </authorList>
    </citation>
    <scope>NUCLEOTIDE SEQUENCE</scope>
    <source>
        <strain evidence="4">KCTC 42651</strain>
    </source>
</reference>
<proteinExistence type="predicted"/>
<dbReference type="InterPro" id="IPR008220">
    <property type="entry name" value="HAT_MetX-like"/>
</dbReference>
<dbReference type="PIRSF" id="PIRSF000443">
    <property type="entry name" value="Homoser_Ac_trans"/>
    <property type="match status" value="1"/>
</dbReference>
<feature type="domain" description="AB hydrolase-1" evidence="3">
    <location>
        <begin position="38"/>
        <end position="315"/>
    </location>
</feature>
<protein>
    <submittedName>
        <fullName evidence="4">Homoserine O-acetyltransferase</fullName>
    </submittedName>
</protein>
<dbReference type="EMBL" id="BMZS01000004">
    <property type="protein sequence ID" value="GHD49030.1"/>
    <property type="molecule type" value="Genomic_DNA"/>
</dbReference>
<dbReference type="PANTHER" id="PTHR32268:SF11">
    <property type="entry name" value="HOMOSERINE O-ACETYLTRANSFERASE"/>
    <property type="match status" value="1"/>
</dbReference>
<feature type="active site" evidence="2">
    <location>
        <position position="281"/>
    </location>
</feature>
<evidence type="ECO:0000256" key="1">
    <source>
        <dbReference type="ARBA" id="ARBA00022679"/>
    </source>
</evidence>
<dbReference type="GO" id="GO:0004414">
    <property type="term" value="F:homoserine O-acetyltransferase activity"/>
    <property type="evidence" value="ECO:0007669"/>
    <property type="project" value="TreeGrafter"/>
</dbReference>
<feature type="active site" evidence="2">
    <location>
        <position position="314"/>
    </location>
</feature>
<evidence type="ECO:0000313" key="5">
    <source>
        <dbReference type="Proteomes" id="UP000630353"/>
    </source>
</evidence>
<name>A0A918XS71_9PROT</name>
<organism evidence="4 5">
    <name type="scientific">Thalassobaculum fulvum</name>
    <dbReference type="NCBI Taxonomy" id="1633335"/>
    <lineage>
        <taxon>Bacteria</taxon>
        <taxon>Pseudomonadati</taxon>
        <taxon>Pseudomonadota</taxon>
        <taxon>Alphaproteobacteria</taxon>
        <taxon>Rhodospirillales</taxon>
        <taxon>Thalassobaculaceae</taxon>
        <taxon>Thalassobaculum</taxon>
    </lineage>
</organism>
<dbReference type="PANTHER" id="PTHR32268">
    <property type="entry name" value="HOMOSERINE O-ACETYLTRANSFERASE"/>
    <property type="match status" value="1"/>
</dbReference>
<dbReference type="InterPro" id="IPR029058">
    <property type="entry name" value="AB_hydrolase_fold"/>
</dbReference>
<dbReference type="SUPFAM" id="SSF53474">
    <property type="entry name" value="alpha/beta-Hydrolases"/>
    <property type="match status" value="1"/>
</dbReference>
<gene>
    <name evidence="4" type="primary">metX</name>
    <name evidence="4" type="ORF">GCM10017083_20830</name>
</gene>
<sequence>MTQTQSIGDLPLRLGGTLKDAKLAYVALGRLAPDGRNAVLMTHGYTSSHEYILGGAAASEGSWSGLVGPGKAIDTDRWFVVSSNMLGSAFGSTAPRSRNPATGRPYGPDFPPITLADMVAAQRRMLDALGVKQLVAVAGPSYGGFQAFTWGVEYPDFMKGLVPTVTAPVCRAIDIDATEAFLARDPNWNGGHYYEAGGILDTMTRLREDTLRRYGIDESLAARLPDKAARDAEILKMARAWAGAFDGHSLLALGRAMNRYDVRPDLAKIRAKVLYVLSRTDTLFPPSLAAEVMPALAAAGVDATYEEIDSEHGHLASGSDSAKWEPALRRFLAEL</sequence>
<feature type="active site" description="Nucleophile" evidence="2">
    <location>
        <position position="141"/>
    </location>
</feature>
<dbReference type="InterPro" id="IPR000073">
    <property type="entry name" value="AB_hydrolase_1"/>
</dbReference>
<comment type="caution">
    <text evidence="4">The sequence shown here is derived from an EMBL/GenBank/DDBJ whole genome shotgun (WGS) entry which is preliminary data.</text>
</comment>
<dbReference type="GO" id="GO:0009086">
    <property type="term" value="P:methionine biosynthetic process"/>
    <property type="evidence" value="ECO:0007669"/>
    <property type="project" value="TreeGrafter"/>
</dbReference>
<evidence type="ECO:0000259" key="3">
    <source>
        <dbReference type="Pfam" id="PF00561"/>
    </source>
</evidence>
<dbReference type="Gene3D" id="3.40.50.1820">
    <property type="entry name" value="alpha/beta hydrolase"/>
    <property type="match status" value="1"/>
</dbReference>
<keyword evidence="5" id="KW-1185">Reference proteome</keyword>
<dbReference type="GO" id="GO:0009092">
    <property type="term" value="P:homoserine metabolic process"/>
    <property type="evidence" value="ECO:0007669"/>
    <property type="project" value="TreeGrafter"/>
</dbReference>
<dbReference type="RefSeq" id="WP_189989095.1">
    <property type="nucleotide sequence ID" value="NZ_BMZS01000004.1"/>
</dbReference>
<dbReference type="AlphaFoldDB" id="A0A918XS71"/>
<evidence type="ECO:0000256" key="2">
    <source>
        <dbReference type="PIRSR" id="PIRSR000443-1"/>
    </source>
</evidence>
<keyword evidence="1" id="KW-0808">Transferase</keyword>
<reference evidence="4" key="1">
    <citation type="journal article" date="2014" name="Int. J. Syst. Evol. Microbiol.">
        <title>Complete genome sequence of Corynebacterium casei LMG S-19264T (=DSM 44701T), isolated from a smear-ripened cheese.</title>
        <authorList>
            <consortium name="US DOE Joint Genome Institute (JGI-PGF)"/>
            <person name="Walter F."/>
            <person name="Albersmeier A."/>
            <person name="Kalinowski J."/>
            <person name="Ruckert C."/>
        </authorList>
    </citation>
    <scope>NUCLEOTIDE SEQUENCE</scope>
    <source>
        <strain evidence="4">KCTC 42651</strain>
    </source>
</reference>
<accession>A0A918XS71</accession>
<evidence type="ECO:0000313" key="4">
    <source>
        <dbReference type="EMBL" id="GHD49030.1"/>
    </source>
</evidence>
<dbReference type="Pfam" id="PF00561">
    <property type="entry name" value="Abhydrolase_1"/>
    <property type="match status" value="1"/>
</dbReference>
<dbReference type="Proteomes" id="UP000630353">
    <property type="component" value="Unassembled WGS sequence"/>
</dbReference>